<dbReference type="InterPro" id="IPR001478">
    <property type="entry name" value="PDZ"/>
</dbReference>
<name>A0A6I9TRU1_SESIN</name>
<evidence type="ECO:0000313" key="5">
    <source>
        <dbReference type="RefSeq" id="XP_011083972.1"/>
    </source>
</evidence>
<organism evidence="4 5">
    <name type="scientific">Sesamum indicum</name>
    <name type="common">Oriental sesame</name>
    <name type="synonym">Sesamum orientale</name>
    <dbReference type="NCBI Taxonomy" id="4182"/>
    <lineage>
        <taxon>Eukaryota</taxon>
        <taxon>Viridiplantae</taxon>
        <taxon>Streptophyta</taxon>
        <taxon>Embryophyta</taxon>
        <taxon>Tracheophyta</taxon>
        <taxon>Spermatophyta</taxon>
        <taxon>Magnoliopsida</taxon>
        <taxon>eudicotyledons</taxon>
        <taxon>Gunneridae</taxon>
        <taxon>Pentapetalae</taxon>
        <taxon>asterids</taxon>
        <taxon>lamiids</taxon>
        <taxon>Lamiales</taxon>
        <taxon>Pedaliaceae</taxon>
        <taxon>Sesamum</taxon>
    </lineage>
</organism>
<evidence type="ECO:0000256" key="2">
    <source>
        <dbReference type="SAM" id="MobiDB-lite"/>
    </source>
</evidence>
<protein>
    <submittedName>
        <fullName evidence="5 6">26S proteasome non-ATPase regulatory subunit 9</fullName>
    </submittedName>
</protein>
<keyword evidence="4" id="KW-1185">Reference proteome</keyword>
<proteinExistence type="predicted"/>
<evidence type="ECO:0000313" key="6">
    <source>
        <dbReference type="RefSeq" id="XP_020550888.1"/>
    </source>
</evidence>
<dbReference type="RefSeq" id="XP_020550889.1">
    <property type="nucleotide sequence ID" value="XM_020695230.1"/>
</dbReference>
<dbReference type="Pfam" id="PF13180">
    <property type="entry name" value="PDZ_2"/>
    <property type="match status" value="1"/>
</dbReference>
<sequence>MVATNLKAETMKLMEKRSGLEAEMNVIIERLCQPGGTGLSGNLLDSEGFPRAEIDIPTVRADRHRLAELRNDHKDITEKINQNIQLLHSATLAPRSASVKDSEPKDQDANVGMPSSFSNPIAGGASSAMDVDLVVSRPFAMVDEITEASPAAEDGLQLGDQIVKFGNVEIGENLLQRLAAEAQQKQGQAVSLVVMRQGALINMTVTPRAWSGRGLLGCHFRLL</sequence>
<gene>
    <name evidence="5 6 7" type="primary">LOC105166348</name>
</gene>
<dbReference type="KEGG" id="sind:105166348"/>
<dbReference type="PROSITE" id="PS50106">
    <property type="entry name" value="PDZ"/>
    <property type="match status" value="1"/>
</dbReference>
<dbReference type="GeneID" id="105166348"/>
<evidence type="ECO:0000313" key="7">
    <source>
        <dbReference type="RefSeq" id="XP_020550889.1"/>
    </source>
</evidence>
<dbReference type="InterPro" id="IPR035269">
    <property type="entry name" value="PSMD9"/>
</dbReference>
<evidence type="ECO:0000259" key="3">
    <source>
        <dbReference type="PROSITE" id="PS50106"/>
    </source>
</evidence>
<evidence type="ECO:0000256" key="1">
    <source>
        <dbReference type="ARBA" id="ARBA00023186"/>
    </source>
</evidence>
<dbReference type="GO" id="GO:0005737">
    <property type="term" value="C:cytoplasm"/>
    <property type="evidence" value="ECO:0007669"/>
    <property type="project" value="TreeGrafter"/>
</dbReference>
<dbReference type="RefSeq" id="XP_020550888.1">
    <property type="nucleotide sequence ID" value="XM_020695229.1"/>
</dbReference>
<dbReference type="Pfam" id="PF18265">
    <property type="entry name" value="Nas2_N"/>
    <property type="match status" value="1"/>
</dbReference>
<dbReference type="OrthoDB" id="72325at2759"/>
<keyword evidence="5 6" id="KW-0647">Proteasome</keyword>
<dbReference type="Gene3D" id="2.30.42.10">
    <property type="match status" value="1"/>
</dbReference>
<dbReference type="AlphaFoldDB" id="A0A6I9TRU1"/>
<dbReference type="GO" id="GO:0000502">
    <property type="term" value="C:proteasome complex"/>
    <property type="evidence" value="ECO:0007669"/>
    <property type="project" value="UniProtKB-KW"/>
</dbReference>
<dbReference type="Proteomes" id="UP000504604">
    <property type="component" value="Linkage group LG7"/>
</dbReference>
<dbReference type="GO" id="GO:0070682">
    <property type="term" value="P:proteasome regulatory particle assembly"/>
    <property type="evidence" value="ECO:0007669"/>
    <property type="project" value="InterPro"/>
</dbReference>
<feature type="domain" description="PDZ" evidence="3">
    <location>
        <begin position="141"/>
        <end position="198"/>
    </location>
</feature>
<dbReference type="SUPFAM" id="SSF50156">
    <property type="entry name" value="PDZ domain-like"/>
    <property type="match status" value="1"/>
</dbReference>
<dbReference type="RefSeq" id="XP_011083972.1">
    <property type="nucleotide sequence ID" value="XM_011085670.2"/>
</dbReference>
<keyword evidence="1" id="KW-0143">Chaperone</keyword>
<dbReference type="PANTHER" id="PTHR12651">
    <property type="entry name" value="26S PROTEASOME NON-ATPASE REGULATORY SUBUNIT 9"/>
    <property type="match status" value="1"/>
</dbReference>
<dbReference type="InterPro" id="IPR036034">
    <property type="entry name" value="PDZ_sf"/>
</dbReference>
<evidence type="ECO:0000313" key="4">
    <source>
        <dbReference type="Proteomes" id="UP000504604"/>
    </source>
</evidence>
<feature type="region of interest" description="Disordered" evidence="2">
    <location>
        <begin position="93"/>
        <end position="112"/>
    </location>
</feature>
<feature type="compositionally biased region" description="Basic and acidic residues" evidence="2">
    <location>
        <begin position="98"/>
        <end position="108"/>
    </location>
</feature>
<reference evidence="5 6" key="1">
    <citation type="submission" date="2025-04" db="UniProtKB">
        <authorList>
            <consortium name="RefSeq"/>
        </authorList>
    </citation>
    <scope>IDENTIFICATION</scope>
</reference>
<dbReference type="Gene3D" id="6.10.140.1710">
    <property type="match status" value="1"/>
</dbReference>
<accession>A0A6I9TRU1</accession>
<dbReference type="InterPro" id="IPR040815">
    <property type="entry name" value="Nas2_N"/>
</dbReference>
<dbReference type="FunFam" id="2.30.42.10:FF:000107">
    <property type="entry name" value="26S proteasome non-ATPase regulatory subunit 9"/>
    <property type="match status" value="1"/>
</dbReference>
<dbReference type="GO" id="GO:0005634">
    <property type="term" value="C:nucleus"/>
    <property type="evidence" value="ECO:0007669"/>
    <property type="project" value="TreeGrafter"/>
</dbReference>
<dbReference type="PANTHER" id="PTHR12651:SF1">
    <property type="entry name" value="26S PROTEASOME NON-ATPASE REGULATORY SUBUNIT 9"/>
    <property type="match status" value="1"/>
</dbReference>
<dbReference type="SMART" id="SM00228">
    <property type="entry name" value="PDZ"/>
    <property type="match status" value="1"/>
</dbReference>